<keyword evidence="1" id="KW-1133">Transmembrane helix</keyword>
<gene>
    <name evidence="2" type="ORF">PVK37_17105</name>
</gene>
<evidence type="ECO:0000313" key="3">
    <source>
        <dbReference type="Proteomes" id="UP001219605"/>
    </source>
</evidence>
<sequence>MPVSLLLATDAVRAADEVSWYDVPAVRIIGLVVGAVFLIAAIRAMFR</sequence>
<accession>A0ABY7ZJE8</accession>
<keyword evidence="3" id="KW-1185">Reference proteome</keyword>
<feature type="transmembrane region" description="Helical" evidence="1">
    <location>
        <begin position="24"/>
        <end position="46"/>
    </location>
</feature>
<keyword evidence="1" id="KW-0472">Membrane</keyword>
<organism evidence="2 3">
    <name type="scientific">Micromonospora cathayae</name>
    <dbReference type="NCBI Taxonomy" id="3028804"/>
    <lineage>
        <taxon>Bacteria</taxon>
        <taxon>Bacillati</taxon>
        <taxon>Actinomycetota</taxon>
        <taxon>Actinomycetes</taxon>
        <taxon>Micromonosporales</taxon>
        <taxon>Micromonosporaceae</taxon>
        <taxon>Micromonospora</taxon>
    </lineage>
</organism>
<name>A0ABY7ZJE8_9ACTN</name>
<evidence type="ECO:0000256" key="1">
    <source>
        <dbReference type="SAM" id="Phobius"/>
    </source>
</evidence>
<dbReference type="EMBL" id="CP118615">
    <property type="protein sequence ID" value="WDZ82223.1"/>
    <property type="molecule type" value="Genomic_DNA"/>
</dbReference>
<reference evidence="2 3" key="1">
    <citation type="submission" date="2023-02" db="EMBL/GenBank/DDBJ databases">
        <authorList>
            <person name="Mo P."/>
        </authorList>
    </citation>
    <scope>NUCLEOTIDE SEQUENCE [LARGE SCALE GENOMIC DNA]</scope>
    <source>
        <strain evidence="2 3">HUAS 3</strain>
    </source>
</reference>
<keyword evidence="1" id="KW-0812">Transmembrane</keyword>
<dbReference type="RefSeq" id="WP_275028415.1">
    <property type="nucleotide sequence ID" value="NZ_CP118615.1"/>
</dbReference>
<evidence type="ECO:0000313" key="2">
    <source>
        <dbReference type="EMBL" id="WDZ82223.1"/>
    </source>
</evidence>
<protein>
    <submittedName>
        <fullName evidence="2">Uncharacterized protein</fullName>
    </submittedName>
</protein>
<dbReference type="Proteomes" id="UP001219605">
    <property type="component" value="Chromosome"/>
</dbReference>
<proteinExistence type="predicted"/>